<name>A0A133VMB7_9EURY</name>
<dbReference type="Proteomes" id="UP000070263">
    <property type="component" value="Unassembled WGS sequence"/>
</dbReference>
<reference evidence="1 2" key="1">
    <citation type="journal article" date="2016" name="Sci. Rep.">
        <title>Metabolic traits of an uncultured archaeal lineage -MSBL1- from brine pools of the Red Sea.</title>
        <authorList>
            <person name="Mwirichia R."/>
            <person name="Alam I."/>
            <person name="Rashid M."/>
            <person name="Vinu M."/>
            <person name="Ba-Alawi W."/>
            <person name="Anthony Kamau A."/>
            <person name="Kamanda Ngugi D."/>
            <person name="Goker M."/>
            <person name="Klenk H.P."/>
            <person name="Bajic V."/>
            <person name="Stingl U."/>
        </authorList>
    </citation>
    <scope>NUCLEOTIDE SEQUENCE [LARGE SCALE GENOMIC DNA]</scope>
    <source>
        <strain evidence="1">SCGC-AAA382A20</strain>
    </source>
</reference>
<accession>A0A133VMB7</accession>
<organism evidence="1 2">
    <name type="scientific">candidate division MSBL1 archaeon SCGC-AAA382A20</name>
    <dbReference type="NCBI Taxonomy" id="1698280"/>
    <lineage>
        <taxon>Archaea</taxon>
        <taxon>Methanobacteriati</taxon>
        <taxon>Methanobacteriota</taxon>
        <taxon>candidate division MSBL1</taxon>
    </lineage>
</organism>
<evidence type="ECO:0000313" key="1">
    <source>
        <dbReference type="EMBL" id="KXB07592.1"/>
    </source>
</evidence>
<dbReference type="AlphaFoldDB" id="A0A133VMB7"/>
<evidence type="ECO:0000313" key="2">
    <source>
        <dbReference type="Proteomes" id="UP000070263"/>
    </source>
</evidence>
<gene>
    <name evidence="1" type="ORF">AKJ51_00865</name>
</gene>
<dbReference type="EMBL" id="LHYE01000005">
    <property type="protein sequence ID" value="KXB07592.1"/>
    <property type="molecule type" value="Genomic_DNA"/>
</dbReference>
<dbReference type="PATRIC" id="fig|1698280.3.peg.864"/>
<keyword evidence="2" id="KW-1185">Reference proteome</keyword>
<protein>
    <submittedName>
        <fullName evidence="1">Uncharacterized protein</fullName>
    </submittedName>
</protein>
<comment type="caution">
    <text evidence="1">The sequence shown here is derived from an EMBL/GenBank/DDBJ whole genome shotgun (WGS) entry which is preliminary data.</text>
</comment>
<proteinExistence type="predicted"/>
<sequence>MPNSCLSFYFFIYGISFPSDHHFKILILEKYDRIDVIVLSKDNVAENMLYQFPFREGKP</sequence>